<keyword evidence="3" id="KW-0964">Secreted</keyword>
<dbReference type="GO" id="GO:0005179">
    <property type="term" value="F:hormone activity"/>
    <property type="evidence" value="ECO:0007669"/>
    <property type="project" value="TreeGrafter"/>
</dbReference>
<evidence type="ECO:0000256" key="6">
    <source>
        <dbReference type="SAM" id="MobiDB-lite"/>
    </source>
</evidence>
<dbReference type="InterPro" id="IPR001928">
    <property type="entry name" value="Endothln-like_toxin"/>
</dbReference>
<keyword evidence="9" id="KW-1185">Reference proteome</keyword>
<dbReference type="Ensembl" id="ENSMGAT00000000912.3">
    <property type="protein sequence ID" value="ENSMGAP00000000277.3"/>
    <property type="gene ID" value="ENSMGAG00000000882.3"/>
</dbReference>
<evidence type="ECO:0000259" key="7">
    <source>
        <dbReference type="SMART" id="SM00272"/>
    </source>
</evidence>
<evidence type="ECO:0000256" key="4">
    <source>
        <dbReference type="ARBA" id="ARBA00022858"/>
    </source>
</evidence>
<evidence type="ECO:0000256" key="5">
    <source>
        <dbReference type="ARBA" id="ARBA00023322"/>
    </source>
</evidence>
<dbReference type="GO" id="GO:0005615">
    <property type="term" value="C:extracellular space"/>
    <property type="evidence" value="ECO:0007669"/>
    <property type="project" value="TreeGrafter"/>
</dbReference>
<evidence type="ECO:0000256" key="3">
    <source>
        <dbReference type="ARBA" id="ARBA00022525"/>
    </source>
</evidence>
<feature type="region of interest" description="Disordered" evidence="6">
    <location>
        <begin position="128"/>
        <end position="153"/>
    </location>
</feature>
<protein>
    <recommendedName>
        <fullName evidence="7">Endothelin-like toxin domain-containing protein</fullName>
    </recommendedName>
</protein>
<dbReference type="Proteomes" id="UP000001645">
    <property type="component" value="Chromosome 25"/>
</dbReference>
<accession>G1MQC9</accession>
<sequence length="237" mass="26198">MGEQYGAVLRAPLPLHLPAAPANCFCLHLQHAWDPSQLGTHLHQPLRQTNPVAHTQSSVSHCPTLRASPAGEFLPAPSPCMGQPPLQSHLGAAAHLRAKRCSCNSWLDKECIYFCHLDIIWVNTPGHTAPYGLGSPPRRRKRSPGRCECSRSGDSICASFCQEEPRYLQSLRLPRSSGASTKAPQSGDVKPSQHSLLRALRDLAVSRLQFGKQQHRAQRSAPPAVLPWKKNIWKKKR</sequence>
<dbReference type="InterPro" id="IPR020475">
    <property type="entry name" value="Endothelin"/>
</dbReference>
<dbReference type="PROSITE" id="PS00270">
    <property type="entry name" value="ENDOTHELIN"/>
    <property type="match status" value="2"/>
</dbReference>
<proteinExistence type="inferred from homology"/>
<feature type="domain" description="Endothelin-like toxin" evidence="7">
    <location>
        <begin position="100"/>
        <end position="121"/>
    </location>
</feature>
<feature type="region of interest" description="Disordered" evidence="6">
    <location>
        <begin position="172"/>
        <end position="192"/>
    </location>
</feature>
<organism evidence="8 9">
    <name type="scientific">Meleagris gallopavo</name>
    <name type="common">Wild turkey</name>
    <dbReference type="NCBI Taxonomy" id="9103"/>
    <lineage>
        <taxon>Eukaryota</taxon>
        <taxon>Metazoa</taxon>
        <taxon>Chordata</taxon>
        <taxon>Craniata</taxon>
        <taxon>Vertebrata</taxon>
        <taxon>Euteleostomi</taxon>
        <taxon>Archelosauria</taxon>
        <taxon>Archosauria</taxon>
        <taxon>Dinosauria</taxon>
        <taxon>Saurischia</taxon>
        <taxon>Theropoda</taxon>
        <taxon>Coelurosauria</taxon>
        <taxon>Aves</taxon>
        <taxon>Neognathae</taxon>
        <taxon>Galloanserae</taxon>
        <taxon>Galliformes</taxon>
        <taxon>Phasianidae</taxon>
        <taxon>Meleagridinae</taxon>
        <taxon>Meleagris</taxon>
    </lineage>
</organism>
<keyword evidence="5" id="KW-0839">Vasoconstrictor</keyword>
<dbReference type="SMART" id="SM00272">
    <property type="entry name" value="END"/>
    <property type="match status" value="2"/>
</dbReference>
<name>G1MQC9_MELGA</name>
<reference evidence="8" key="2">
    <citation type="submission" date="2025-08" db="UniProtKB">
        <authorList>
            <consortium name="Ensembl"/>
        </authorList>
    </citation>
    <scope>IDENTIFICATION</scope>
</reference>
<dbReference type="GO" id="GO:0031708">
    <property type="term" value="F:endothelin B receptor binding"/>
    <property type="evidence" value="ECO:0007669"/>
    <property type="project" value="TreeGrafter"/>
</dbReference>
<comment type="subcellular location">
    <subcellularLocation>
        <location evidence="1">Secreted</location>
    </subcellularLocation>
</comment>
<dbReference type="Pfam" id="PF00322">
    <property type="entry name" value="Endothelin"/>
    <property type="match status" value="1"/>
</dbReference>
<keyword evidence="4" id="KW-0838">Vasoactive</keyword>
<gene>
    <name evidence="8" type="primary">EDN2</name>
</gene>
<dbReference type="GO" id="GO:0006874">
    <property type="term" value="P:intracellular calcium ion homeostasis"/>
    <property type="evidence" value="ECO:0007669"/>
    <property type="project" value="TreeGrafter"/>
</dbReference>
<evidence type="ECO:0000256" key="1">
    <source>
        <dbReference type="ARBA" id="ARBA00004613"/>
    </source>
</evidence>
<dbReference type="GeneTree" id="ENSGT00950000183053"/>
<dbReference type="PANTHER" id="PTHR13874:SF9">
    <property type="entry name" value="ENDOTHELIN-2"/>
    <property type="match status" value="1"/>
</dbReference>
<reference evidence="8 9" key="1">
    <citation type="journal article" date="2010" name="PLoS Biol.">
        <title>Multi-platform next-generation sequencing of the domestic turkey (Meleagris gallopavo): genome assembly and analysis.</title>
        <authorList>
            <person name="Dalloul R.A."/>
            <person name="Long J.A."/>
            <person name="Zimin A.V."/>
            <person name="Aslam L."/>
            <person name="Beal K."/>
            <person name="Blomberg L.A."/>
            <person name="Bouffard P."/>
            <person name="Burt D.W."/>
            <person name="Crasta O."/>
            <person name="Crooijmans R.P."/>
            <person name="Cooper K."/>
            <person name="Coulombe R.A."/>
            <person name="De S."/>
            <person name="Delany M.E."/>
            <person name="Dodgson J.B."/>
            <person name="Dong J.J."/>
            <person name="Evans C."/>
            <person name="Frederickson K.M."/>
            <person name="Flicek P."/>
            <person name="Florea L."/>
            <person name="Folkerts O."/>
            <person name="Groenen M.A."/>
            <person name="Harkins T.T."/>
            <person name="Herrero J."/>
            <person name="Hoffmann S."/>
            <person name="Megens H.J."/>
            <person name="Jiang A."/>
            <person name="de Jong P."/>
            <person name="Kaiser P."/>
            <person name="Kim H."/>
            <person name="Kim K.W."/>
            <person name="Kim S."/>
            <person name="Langenberger D."/>
            <person name="Lee M.K."/>
            <person name="Lee T."/>
            <person name="Mane S."/>
            <person name="Marcais G."/>
            <person name="Marz M."/>
            <person name="McElroy A.P."/>
            <person name="Modise T."/>
            <person name="Nefedov M."/>
            <person name="Notredame C."/>
            <person name="Paton I.R."/>
            <person name="Payne W.S."/>
            <person name="Pertea G."/>
            <person name="Prickett D."/>
            <person name="Puiu D."/>
            <person name="Qioa D."/>
            <person name="Raineri E."/>
            <person name="Ruffier M."/>
            <person name="Salzberg S.L."/>
            <person name="Schatz M.C."/>
            <person name="Scheuring C."/>
            <person name="Schmidt C.J."/>
            <person name="Schroeder S."/>
            <person name="Searle S.M."/>
            <person name="Smith E.J."/>
            <person name="Smith J."/>
            <person name="Sonstegard T.S."/>
            <person name="Stadler P.F."/>
            <person name="Tafer H."/>
            <person name="Tu Z.J."/>
            <person name="Van Tassell C.P."/>
            <person name="Vilella A.J."/>
            <person name="Williams K.P."/>
            <person name="Yorke J.A."/>
            <person name="Zhang L."/>
            <person name="Zhang H.B."/>
            <person name="Zhang X."/>
            <person name="Zhang Y."/>
            <person name="Reed K.M."/>
        </authorList>
    </citation>
    <scope>NUCLEOTIDE SEQUENCE [LARGE SCALE GENOMIC DNA]</scope>
</reference>
<evidence type="ECO:0000313" key="8">
    <source>
        <dbReference type="Ensembl" id="ENSMGAP00000000277.3"/>
    </source>
</evidence>
<dbReference type="GO" id="GO:0003100">
    <property type="term" value="P:regulation of systemic arterial blood pressure by endothelin"/>
    <property type="evidence" value="ECO:0007669"/>
    <property type="project" value="TreeGrafter"/>
</dbReference>
<dbReference type="Bgee" id="ENSMGAG00000000882">
    <property type="expression patterns" value="Expressed in jejunum and 11 other cell types or tissues"/>
</dbReference>
<dbReference type="PRINTS" id="PR00365">
    <property type="entry name" value="ENDOTHELIN"/>
</dbReference>
<dbReference type="InterPro" id="IPR019764">
    <property type="entry name" value="Endothelin_toxin_CS"/>
</dbReference>
<dbReference type="GO" id="GO:0014826">
    <property type="term" value="P:vein smooth muscle contraction"/>
    <property type="evidence" value="ECO:0007669"/>
    <property type="project" value="TreeGrafter"/>
</dbReference>
<dbReference type="InParanoid" id="G1MQC9"/>
<reference evidence="8" key="3">
    <citation type="submission" date="2025-09" db="UniProtKB">
        <authorList>
            <consortium name="Ensembl"/>
        </authorList>
    </citation>
    <scope>IDENTIFICATION</scope>
</reference>
<feature type="region of interest" description="Disordered" evidence="6">
    <location>
        <begin position="211"/>
        <end position="237"/>
    </location>
</feature>
<dbReference type="GO" id="GO:0019229">
    <property type="term" value="P:regulation of vasoconstriction"/>
    <property type="evidence" value="ECO:0007669"/>
    <property type="project" value="InterPro"/>
</dbReference>
<feature type="domain" description="Endothelin-like toxin" evidence="7">
    <location>
        <begin position="146"/>
        <end position="167"/>
    </location>
</feature>
<dbReference type="AlphaFoldDB" id="G1MQC9"/>
<comment type="similarity">
    <text evidence="2">Belongs to the endothelin/sarafotoxin family.</text>
</comment>
<dbReference type="PANTHER" id="PTHR13874">
    <property type="entry name" value="ENDOTHELIN"/>
    <property type="match status" value="1"/>
</dbReference>
<dbReference type="HOGENOM" id="CLU_090013_2_0_1"/>
<evidence type="ECO:0000256" key="2">
    <source>
        <dbReference type="ARBA" id="ARBA00010959"/>
    </source>
</evidence>
<evidence type="ECO:0000313" key="9">
    <source>
        <dbReference type="Proteomes" id="UP000001645"/>
    </source>
</evidence>